<reference evidence="1" key="1">
    <citation type="submission" date="2023-02" db="EMBL/GenBank/DDBJ databases">
        <title>Genome of toxic invasive species Heracleum sosnowskyi carries increased number of genes despite the absence of recent whole-genome duplications.</title>
        <authorList>
            <person name="Schelkunov M."/>
            <person name="Shtratnikova V."/>
            <person name="Makarenko M."/>
            <person name="Klepikova A."/>
            <person name="Omelchenko D."/>
            <person name="Novikova G."/>
            <person name="Obukhova E."/>
            <person name="Bogdanov V."/>
            <person name="Penin A."/>
            <person name="Logacheva M."/>
        </authorList>
    </citation>
    <scope>NUCLEOTIDE SEQUENCE</scope>
    <source>
        <strain evidence="1">Hsosn_3</strain>
        <tissue evidence="1">Leaf</tissue>
    </source>
</reference>
<comment type="caution">
    <text evidence="1">The sequence shown here is derived from an EMBL/GenBank/DDBJ whole genome shotgun (WGS) entry which is preliminary data.</text>
</comment>
<evidence type="ECO:0000313" key="2">
    <source>
        <dbReference type="Proteomes" id="UP001237642"/>
    </source>
</evidence>
<gene>
    <name evidence="1" type="ORF">POM88_028660</name>
</gene>
<protein>
    <submittedName>
        <fullName evidence="1">Uncharacterized protein</fullName>
    </submittedName>
</protein>
<keyword evidence="2" id="KW-1185">Reference proteome</keyword>
<dbReference type="Proteomes" id="UP001237642">
    <property type="component" value="Unassembled WGS sequence"/>
</dbReference>
<organism evidence="1 2">
    <name type="scientific">Heracleum sosnowskyi</name>
    <dbReference type="NCBI Taxonomy" id="360622"/>
    <lineage>
        <taxon>Eukaryota</taxon>
        <taxon>Viridiplantae</taxon>
        <taxon>Streptophyta</taxon>
        <taxon>Embryophyta</taxon>
        <taxon>Tracheophyta</taxon>
        <taxon>Spermatophyta</taxon>
        <taxon>Magnoliopsida</taxon>
        <taxon>eudicotyledons</taxon>
        <taxon>Gunneridae</taxon>
        <taxon>Pentapetalae</taxon>
        <taxon>asterids</taxon>
        <taxon>campanulids</taxon>
        <taxon>Apiales</taxon>
        <taxon>Apiaceae</taxon>
        <taxon>Apioideae</taxon>
        <taxon>apioid superclade</taxon>
        <taxon>Tordylieae</taxon>
        <taxon>Tordyliinae</taxon>
        <taxon>Heracleum</taxon>
    </lineage>
</organism>
<proteinExistence type="predicted"/>
<evidence type="ECO:0000313" key="1">
    <source>
        <dbReference type="EMBL" id="KAK1372467.1"/>
    </source>
</evidence>
<accession>A0AAD8MGX7</accession>
<reference evidence="1" key="2">
    <citation type="submission" date="2023-05" db="EMBL/GenBank/DDBJ databases">
        <authorList>
            <person name="Schelkunov M.I."/>
        </authorList>
    </citation>
    <scope>NUCLEOTIDE SEQUENCE</scope>
    <source>
        <strain evidence="1">Hsosn_3</strain>
        <tissue evidence="1">Leaf</tissue>
    </source>
</reference>
<dbReference type="AlphaFoldDB" id="A0AAD8MGX7"/>
<dbReference type="EMBL" id="JAUIZM010000007">
    <property type="protein sequence ID" value="KAK1372467.1"/>
    <property type="molecule type" value="Genomic_DNA"/>
</dbReference>
<sequence length="157" mass="18370">MFLIYFYLDRVNNAQFQVERTSPVFLEWKNSLIIQRDGEQDFELPKNSIEEDGINCLTDNDLDEEHAEVFEDKSVADMVIEVRNEGTCQDDTKNAEKNFENSQQFHTPRETIKGVDSCQRDFSYDDLYSGIMSIAQDINNEKVVFTLLRKYPPFVSF</sequence>
<name>A0AAD8MGX7_9APIA</name>